<dbReference type="Proteomes" id="UP001055811">
    <property type="component" value="Linkage Group LG07"/>
</dbReference>
<keyword evidence="2" id="KW-1185">Reference proteome</keyword>
<evidence type="ECO:0000313" key="1">
    <source>
        <dbReference type="EMBL" id="KAI3708485.1"/>
    </source>
</evidence>
<evidence type="ECO:0000313" key="2">
    <source>
        <dbReference type="Proteomes" id="UP001055811"/>
    </source>
</evidence>
<comment type="caution">
    <text evidence="1">The sequence shown here is derived from an EMBL/GenBank/DDBJ whole genome shotgun (WGS) entry which is preliminary data.</text>
</comment>
<sequence>MEEEGRFTKLWICIVFVLCTVISCTTAVDTIYADQTIRDGETIVSADGTFELGFYGDCNSTTTKRYVGIWSKKGSCTHRIFNCDTPLTNTSGELSLTLQGRVVVRYSNGHVIWSSPKLSERKLVGQLLNNGNFIVREETSDDLKKNPNPLCLSSERDQAHDDGPVDTWLMLVGYLFKENS</sequence>
<protein>
    <submittedName>
        <fullName evidence="1">Uncharacterized protein</fullName>
    </submittedName>
</protein>
<accession>A0ACB9AEV1</accession>
<gene>
    <name evidence="1" type="ORF">L2E82_37655</name>
</gene>
<reference evidence="1 2" key="2">
    <citation type="journal article" date="2022" name="Mol. Ecol. Resour.">
        <title>The genomes of chicory, endive, great burdock and yacon provide insights into Asteraceae paleo-polyploidization history and plant inulin production.</title>
        <authorList>
            <person name="Fan W."/>
            <person name="Wang S."/>
            <person name="Wang H."/>
            <person name="Wang A."/>
            <person name="Jiang F."/>
            <person name="Liu H."/>
            <person name="Zhao H."/>
            <person name="Xu D."/>
            <person name="Zhang Y."/>
        </authorList>
    </citation>
    <scope>NUCLEOTIDE SEQUENCE [LARGE SCALE GENOMIC DNA]</scope>
    <source>
        <strain evidence="2">cv. Punajuju</strain>
        <tissue evidence="1">Leaves</tissue>
    </source>
</reference>
<name>A0ACB9AEV1_CICIN</name>
<proteinExistence type="predicted"/>
<organism evidence="1 2">
    <name type="scientific">Cichorium intybus</name>
    <name type="common">Chicory</name>
    <dbReference type="NCBI Taxonomy" id="13427"/>
    <lineage>
        <taxon>Eukaryota</taxon>
        <taxon>Viridiplantae</taxon>
        <taxon>Streptophyta</taxon>
        <taxon>Embryophyta</taxon>
        <taxon>Tracheophyta</taxon>
        <taxon>Spermatophyta</taxon>
        <taxon>Magnoliopsida</taxon>
        <taxon>eudicotyledons</taxon>
        <taxon>Gunneridae</taxon>
        <taxon>Pentapetalae</taxon>
        <taxon>asterids</taxon>
        <taxon>campanulids</taxon>
        <taxon>Asterales</taxon>
        <taxon>Asteraceae</taxon>
        <taxon>Cichorioideae</taxon>
        <taxon>Cichorieae</taxon>
        <taxon>Cichoriinae</taxon>
        <taxon>Cichorium</taxon>
    </lineage>
</organism>
<reference evidence="2" key="1">
    <citation type="journal article" date="2022" name="Mol. Ecol. Resour.">
        <title>The genomes of chicory, endive, great burdock and yacon provide insights into Asteraceae palaeo-polyploidization history and plant inulin production.</title>
        <authorList>
            <person name="Fan W."/>
            <person name="Wang S."/>
            <person name="Wang H."/>
            <person name="Wang A."/>
            <person name="Jiang F."/>
            <person name="Liu H."/>
            <person name="Zhao H."/>
            <person name="Xu D."/>
            <person name="Zhang Y."/>
        </authorList>
    </citation>
    <scope>NUCLEOTIDE SEQUENCE [LARGE SCALE GENOMIC DNA]</scope>
    <source>
        <strain evidence="2">cv. Punajuju</strain>
    </source>
</reference>
<dbReference type="EMBL" id="CM042015">
    <property type="protein sequence ID" value="KAI3708485.1"/>
    <property type="molecule type" value="Genomic_DNA"/>
</dbReference>